<reference evidence="2" key="1">
    <citation type="submission" date="2021-05" db="EMBL/GenBank/DDBJ databases">
        <authorList>
            <person name="Alioto T."/>
            <person name="Alioto T."/>
            <person name="Gomez Garrido J."/>
        </authorList>
    </citation>
    <scope>NUCLEOTIDE SEQUENCE</scope>
</reference>
<dbReference type="AlphaFoldDB" id="A0A8D8D0T7"/>
<sequence length="323" mass="36721">MSSWNPDVYRTFSPSDCHWSLCREFIDRHRHLFPEEQVVALAHSYASSQLMVAGEVDQMSRLVPGQLPAGTEPVPTGKVESSCWEREAEPEFRKTSLVLESEISKMTYLKPVQVLRTREEIYRSLVLVDNDFDKTQLEFDRLGLGRLVVIDHVSDLGHCRAVIAVKTSEKQFSLSVALGSTVKKAKQKVKKAFLKEMKQVCYQIVSKNPFHHPGNEIARREDPAKQIEYYRSIMDTFSKLPIKQDLTFSKEFSQVEREELKSIALELNLTTCIVGPKKNRKLKIMGRTIPALAVVERIVVHKDPELCELYSVVTPSVVLSGSS</sequence>
<proteinExistence type="predicted"/>
<dbReference type="InterPro" id="IPR021859">
    <property type="entry name" value="XTBD"/>
</dbReference>
<dbReference type="EMBL" id="HBUE01253623">
    <property type="protein sequence ID" value="CAG6555249.1"/>
    <property type="molecule type" value="Transcribed_RNA"/>
</dbReference>
<protein>
    <submittedName>
        <fullName evidence="2">(northern house mosquito) hypothetical protein</fullName>
    </submittedName>
</protein>
<feature type="domain" description="XRN2-binding (XTBD)" evidence="1">
    <location>
        <begin position="8"/>
        <end position="51"/>
    </location>
</feature>
<evidence type="ECO:0000259" key="1">
    <source>
        <dbReference type="Pfam" id="PF11952"/>
    </source>
</evidence>
<dbReference type="EMBL" id="HBUE01148668">
    <property type="protein sequence ID" value="CAG6503975.1"/>
    <property type="molecule type" value="Transcribed_RNA"/>
</dbReference>
<dbReference type="Pfam" id="PF11952">
    <property type="entry name" value="XTBD"/>
    <property type="match status" value="1"/>
</dbReference>
<evidence type="ECO:0000313" key="2">
    <source>
        <dbReference type="EMBL" id="CAG6503975.1"/>
    </source>
</evidence>
<organism evidence="2">
    <name type="scientific">Culex pipiens</name>
    <name type="common">House mosquito</name>
    <dbReference type="NCBI Taxonomy" id="7175"/>
    <lineage>
        <taxon>Eukaryota</taxon>
        <taxon>Metazoa</taxon>
        <taxon>Ecdysozoa</taxon>
        <taxon>Arthropoda</taxon>
        <taxon>Hexapoda</taxon>
        <taxon>Insecta</taxon>
        <taxon>Pterygota</taxon>
        <taxon>Neoptera</taxon>
        <taxon>Endopterygota</taxon>
        <taxon>Diptera</taxon>
        <taxon>Nematocera</taxon>
        <taxon>Culicoidea</taxon>
        <taxon>Culicidae</taxon>
        <taxon>Culicinae</taxon>
        <taxon>Culicini</taxon>
        <taxon>Culex</taxon>
        <taxon>Culex</taxon>
    </lineage>
</organism>
<name>A0A8D8D0T7_CULPI</name>
<accession>A0A8D8D0T7</accession>